<feature type="compositionally biased region" description="Basic and acidic residues" evidence="7">
    <location>
        <begin position="194"/>
        <end position="212"/>
    </location>
</feature>
<feature type="compositionally biased region" description="Basic and acidic residues" evidence="7">
    <location>
        <begin position="15"/>
        <end position="24"/>
    </location>
</feature>
<feature type="compositionally biased region" description="Basic residues" evidence="7">
    <location>
        <begin position="264"/>
        <end position="273"/>
    </location>
</feature>
<keyword evidence="5 6" id="KW-0539">Nucleus</keyword>
<comment type="caution">
    <text evidence="8">The sequence shown here is derived from an EMBL/GenBank/DDBJ whole genome shotgun (WGS) entry which is preliminary data.</text>
</comment>
<evidence type="ECO:0000256" key="4">
    <source>
        <dbReference type="ARBA" id="ARBA00022552"/>
    </source>
</evidence>
<evidence type="ECO:0000256" key="7">
    <source>
        <dbReference type="SAM" id="MobiDB-lite"/>
    </source>
</evidence>
<comment type="similarity">
    <text evidence="3 6">Belongs to the UTP11 family.</text>
</comment>
<evidence type="ECO:0000256" key="2">
    <source>
        <dbReference type="ARBA" id="ARBA00004604"/>
    </source>
</evidence>
<dbReference type="InterPro" id="IPR007144">
    <property type="entry name" value="SSU_processome_Utp11"/>
</dbReference>
<feature type="compositionally biased region" description="Low complexity" evidence="7">
    <location>
        <begin position="253"/>
        <end position="263"/>
    </location>
</feature>
<dbReference type="Proteomes" id="UP000774617">
    <property type="component" value="Unassembled WGS sequence"/>
</dbReference>
<feature type="region of interest" description="Disordered" evidence="7">
    <location>
        <begin position="1"/>
        <end position="24"/>
    </location>
</feature>
<comment type="function">
    <text evidence="1 6">Involved in nucleolar processing of pre-18S ribosomal RNA.</text>
</comment>
<dbReference type="PANTHER" id="PTHR12838:SF0">
    <property type="entry name" value="U3 SMALL NUCLEOLAR RNA-ASSOCIATED PROTEIN 11-RELATED"/>
    <property type="match status" value="1"/>
</dbReference>
<keyword evidence="4 6" id="KW-0698">rRNA processing</keyword>
<evidence type="ECO:0000256" key="5">
    <source>
        <dbReference type="ARBA" id="ARBA00023242"/>
    </source>
</evidence>
<comment type="subunit">
    <text evidence="6">Component of the ribosomal small subunit (SSU) processome.</text>
</comment>
<dbReference type="PIRSF" id="PIRSF015952">
    <property type="entry name" value="U3snoRNP11"/>
    <property type="match status" value="1"/>
</dbReference>
<dbReference type="EMBL" id="JAGTJR010000001">
    <property type="protein sequence ID" value="KAH7065504.1"/>
    <property type="molecule type" value="Genomic_DNA"/>
</dbReference>
<dbReference type="PANTHER" id="PTHR12838">
    <property type="entry name" value="U3 SMALL NUCLEOLAR RNA-ASSOCIATED PROTEIN 11"/>
    <property type="match status" value="1"/>
</dbReference>
<organism evidence="8 9">
    <name type="scientific">Macrophomina phaseolina</name>
    <dbReference type="NCBI Taxonomy" id="35725"/>
    <lineage>
        <taxon>Eukaryota</taxon>
        <taxon>Fungi</taxon>
        <taxon>Dikarya</taxon>
        <taxon>Ascomycota</taxon>
        <taxon>Pezizomycotina</taxon>
        <taxon>Dothideomycetes</taxon>
        <taxon>Dothideomycetes incertae sedis</taxon>
        <taxon>Botryosphaeriales</taxon>
        <taxon>Botryosphaeriaceae</taxon>
        <taxon>Macrophomina</taxon>
    </lineage>
</organism>
<dbReference type="Pfam" id="PF03998">
    <property type="entry name" value="Utp11"/>
    <property type="match status" value="1"/>
</dbReference>
<evidence type="ECO:0000256" key="6">
    <source>
        <dbReference type="PIRNR" id="PIRNR015952"/>
    </source>
</evidence>
<evidence type="ECO:0000313" key="9">
    <source>
        <dbReference type="Proteomes" id="UP000774617"/>
    </source>
</evidence>
<sequence>MSSMRNAVQRRNHKERAQPLERQKWGLLEKHKDYSLRARDHNEKRKRLKILREKAADRNPDEFSFGMMSSSVSKRTGTKRGDRGNEALAVDVVKLLKTQDIGYVRTMLQKVRKERERVEEGFVLDDEEGEIEALKTRRAGKGKHTVFVADREEQREFAPEEWFGVEDEMDLERTWNRPRKQPKEQDEEQLDEGPGEKNGGKAEELDSREQRALRKMREKAQEMRRLKLEALKRKEKDLMAAEKELEAQRARMNNDVGGVNKNGVKFKVRERKR</sequence>
<proteinExistence type="inferred from homology"/>
<reference evidence="8 9" key="1">
    <citation type="journal article" date="2021" name="Nat. Commun.">
        <title>Genetic determinants of endophytism in the Arabidopsis root mycobiome.</title>
        <authorList>
            <person name="Mesny F."/>
            <person name="Miyauchi S."/>
            <person name="Thiergart T."/>
            <person name="Pickel B."/>
            <person name="Atanasova L."/>
            <person name="Karlsson M."/>
            <person name="Huettel B."/>
            <person name="Barry K.W."/>
            <person name="Haridas S."/>
            <person name="Chen C."/>
            <person name="Bauer D."/>
            <person name="Andreopoulos W."/>
            <person name="Pangilinan J."/>
            <person name="LaButti K."/>
            <person name="Riley R."/>
            <person name="Lipzen A."/>
            <person name="Clum A."/>
            <person name="Drula E."/>
            <person name="Henrissat B."/>
            <person name="Kohler A."/>
            <person name="Grigoriev I.V."/>
            <person name="Martin F.M."/>
            <person name="Hacquard S."/>
        </authorList>
    </citation>
    <scope>NUCLEOTIDE SEQUENCE [LARGE SCALE GENOMIC DNA]</scope>
    <source>
        <strain evidence="8 9">MPI-SDFR-AT-0080</strain>
    </source>
</reference>
<feature type="region of interest" description="Disordered" evidence="7">
    <location>
        <begin position="252"/>
        <end position="273"/>
    </location>
</feature>
<comment type="subcellular location">
    <subcellularLocation>
        <location evidence="2 6">Nucleus</location>
        <location evidence="2 6">Nucleolus</location>
    </subcellularLocation>
</comment>
<evidence type="ECO:0000256" key="3">
    <source>
        <dbReference type="ARBA" id="ARBA00008105"/>
    </source>
</evidence>
<keyword evidence="9" id="KW-1185">Reference proteome</keyword>
<feature type="region of interest" description="Disordered" evidence="7">
    <location>
        <begin position="60"/>
        <end position="82"/>
    </location>
</feature>
<evidence type="ECO:0000313" key="8">
    <source>
        <dbReference type="EMBL" id="KAH7065504.1"/>
    </source>
</evidence>
<evidence type="ECO:0000256" key="1">
    <source>
        <dbReference type="ARBA" id="ARBA00004099"/>
    </source>
</evidence>
<protein>
    <recommendedName>
        <fullName evidence="6">U3 small nucleolar RNA-associated protein 11</fullName>
        <shortName evidence="6">U3 snoRNA-associated protein 11</shortName>
    </recommendedName>
</protein>
<accession>A0ABQ8GZ22</accession>
<gene>
    <name evidence="8" type="ORF">B0J12DRAFT_38229</name>
</gene>
<feature type="region of interest" description="Disordered" evidence="7">
    <location>
        <begin position="168"/>
        <end position="221"/>
    </location>
</feature>
<name>A0ABQ8GZ22_9PEZI</name>